<dbReference type="Gene3D" id="1.10.10.10">
    <property type="entry name" value="Winged helix-like DNA-binding domain superfamily/Winged helix DNA-binding domain"/>
    <property type="match status" value="1"/>
</dbReference>
<dbReference type="PROSITE" id="PS50949">
    <property type="entry name" value="HTH_GNTR"/>
    <property type="match status" value="1"/>
</dbReference>
<dbReference type="EMBL" id="JAEKOZ010000007">
    <property type="protein sequence ID" value="MBJ3808242.1"/>
    <property type="molecule type" value="Genomic_DNA"/>
</dbReference>
<keyword evidence="3" id="KW-0804">Transcription</keyword>
<feature type="domain" description="HTH gntR-type" evidence="5">
    <location>
        <begin position="14"/>
        <end position="81"/>
    </location>
</feature>
<dbReference type="Pfam" id="PF07729">
    <property type="entry name" value="FCD"/>
    <property type="match status" value="1"/>
</dbReference>
<dbReference type="CDD" id="cd07377">
    <property type="entry name" value="WHTH_GntR"/>
    <property type="match status" value="1"/>
</dbReference>
<evidence type="ECO:0000313" key="7">
    <source>
        <dbReference type="Proteomes" id="UP000634780"/>
    </source>
</evidence>
<dbReference type="PANTHER" id="PTHR43537">
    <property type="entry name" value="TRANSCRIPTIONAL REGULATOR, GNTR FAMILY"/>
    <property type="match status" value="1"/>
</dbReference>
<dbReference type="SMART" id="SM00345">
    <property type="entry name" value="HTH_GNTR"/>
    <property type="match status" value="1"/>
</dbReference>
<dbReference type="Pfam" id="PF00392">
    <property type="entry name" value="GntR"/>
    <property type="match status" value="1"/>
</dbReference>
<dbReference type="SUPFAM" id="SSF48008">
    <property type="entry name" value="GntR ligand-binding domain-like"/>
    <property type="match status" value="1"/>
</dbReference>
<organism evidence="6 7">
    <name type="scientific">Streptomyces flavofungini</name>
    <dbReference type="NCBI Taxonomy" id="68200"/>
    <lineage>
        <taxon>Bacteria</taxon>
        <taxon>Bacillati</taxon>
        <taxon>Actinomycetota</taxon>
        <taxon>Actinomycetes</taxon>
        <taxon>Kitasatosporales</taxon>
        <taxon>Streptomycetaceae</taxon>
        <taxon>Streptomyces</taxon>
    </lineage>
</organism>
<evidence type="ECO:0000256" key="1">
    <source>
        <dbReference type="ARBA" id="ARBA00023015"/>
    </source>
</evidence>
<evidence type="ECO:0000313" key="6">
    <source>
        <dbReference type="EMBL" id="MBJ3808242.1"/>
    </source>
</evidence>
<reference evidence="6 7" key="1">
    <citation type="submission" date="2020-12" db="EMBL/GenBank/DDBJ databases">
        <title>Streptomyces typhae sp. nov., a novel endophytic actinomycete isolated from the root of cattail pollen (Typha angustifolia L.).</title>
        <authorList>
            <person name="Peng C."/>
            <person name="Liu C."/>
        </authorList>
    </citation>
    <scope>NUCLEOTIDE SEQUENCE [LARGE SCALE GENOMIC DNA]</scope>
    <source>
        <strain evidence="6 7">JCM 4753</strain>
    </source>
</reference>
<evidence type="ECO:0000256" key="4">
    <source>
        <dbReference type="SAM" id="MobiDB-lite"/>
    </source>
</evidence>
<dbReference type="InterPro" id="IPR008920">
    <property type="entry name" value="TF_FadR/GntR_C"/>
</dbReference>
<proteinExistence type="predicted"/>
<evidence type="ECO:0000256" key="3">
    <source>
        <dbReference type="ARBA" id="ARBA00023163"/>
    </source>
</evidence>
<evidence type="ECO:0000256" key="2">
    <source>
        <dbReference type="ARBA" id="ARBA00023125"/>
    </source>
</evidence>
<dbReference type="InterPro" id="IPR011711">
    <property type="entry name" value="GntR_C"/>
</dbReference>
<protein>
    <submittedName>
        <fullName evidence="6">GntR family transcriptional regulator</fullName>
    </submittedName>
</protein>
<feature type="region of interest" description="Disordered" evidence="4">
    <location>
        <begin position="219"/>
        <end position="252"/>
    </location>
</feature>
<keyword evidence="2" id="KW-0238">DNA-binding</keyword>
<keyword evidence="1" id="KW-0805">Transcription regulation</keyword>
<keyword evidence="7" id="KW-1185">Reference proteome</keyword>
<evidence type="ECO:0000259" key="5">
    <source>
        <dbReference type="PROSITE" id="PS50949"/>
    </source>
</evidence>
<dbReference type="Gene3D" id="1.20.120.530">
    <property type="entry name" value="GntR ligand-binding domain-like"/>
    <property type="match status" value="1"/>
</dbReference>
<accession>A0ABS0X4W6</accession>
<sequence>MGHLTQRDLITTRERLRDQVANALRAALISGELKPGEVYSAPALAEDFGVSATPVREAMLDLAREGMVEPVRNKGFRVTEVNEKDLDQYTEIRTLIEVPTVGRITRTAAREDLEALREVAEEIVRAARVHDVIGYLEADRRFHLSLLALAGNERLVEAVSDLRKRSRLYGLTGLDERGELLPSAEEHIELLDLMLAGDAKGAEKCMTRHLGHVRNLWAKGRQPQEPAKRPRRGGLAPPRPPGPPPVGWGGWRAPTAASGCATLVHRTRCDAASISPQARRRLPLAM</sequence>
<comment type="caution">
    <text evidence="6">The sequence shown here is derived from an EMBL/GenBank/DDBJ whole genome shotgun (WGS) entry which is preliminary data.</text>
</comment>
<feature type="compositionally biased region" description="Pro residues" evidence="4">
    <location>
        <begin position="237"/>
        <end position="246"/>
    </location>
</feature>
<dbReference type="PANTHER" id="PTHR43537:SF45">
    <property type="entry name" value="GNTR FAMILY REGULATORY PROTEIN"/>
    <property type="match status" value="1"/>
</dbReference>
<dbReference type="Proteomes" id="UP000634780">
    <property type="component" value="Unassembled WGS sequence"/>
</dbReference>
<dbReference type="InterPro" id="IPR000524">
    <property type="entry name" value="Tscrpt_reg_HTH_GntR"/>
</dbReference>
<dbReference type="InterPro" id="IPR036390">
    <property type="entry name" value="WH_DNA-bd_sf"/>
</dbReference>
<name>A0ABS0X4W6_9ACTN</name>
<gene>
    <name evidence="6" type="ORF">JGB26_14160</name>
</gene>
<dbReference type="InterPro" id="IPR036388">
    <property type="entry name" value="WH-like_DNA-bd_sf"/>
</dbReference>
<dbReference type="SMART" id="SM00895">
    <property type="entry name" value="FCD"/>
    <property type="match status" value="1"/>
</dbReference>
<dbReference type="SUPFAM" id="SSF46785">
    <property type="entry name" value="Winged helix' DNA-binding domain"/>
    <property type="match status" value="1"/>
</dbReference>